<evidence type="ECO:0000313" key="2">
    <source>
        <dbReference type="EMBL" id="KAJ8308201.1"/>
    </source>
</evidence>
<dbReference type="EMBL" id="JARBDR010000657">
    <property type="protein sequence ID" value="KAJ8308201.1"/>
    <property type="molecule type" value="Genomic_DNA"/>
</dbReference>
<reference evidence="2 3" key="1">
    <citation type="submission" date="2022-12" db="EMBL/GenBank/DDBJ databases">
        <title>Chromosome-level genome of Tegillarca granosa.</title>
        <authorList>
            <person name="Kim J."/>
        </authorList>
    </citation>
    <scope>NUCLEOTIDE SEQUENCE [LARGE SCALE GENOMIC DNA]</scope>
    <source>
        <strain evidence="2">Teg-2019</strain>
        <tissue evidence="2">Adductor muscle</tissue>
    </source>
</reference>
<comment type="caution">
    <text evidence="2">The sequence shown here is derived from an EMBL/GenBank/DDBJ whole genome shotgun (WGS) entry which is preliminary data.</text>
</comment>
<evidence type="ECO:0000259" key="1">
    <source>
        <dbReference type="Pfam" id="PF17927"/>
    </source>
</evidence>
<gene>
    <name evidence="2" type="ORF">KUTeg_013075</name>
</gene>
<dbReference type="Proteomes" id="UP001217089">
    <property type="component" value="Unassembled WGS sequence"/>
</dbReference>
<dbReference type="PANTHER" id="PTHR14217">
    <property type="entry name" value="INOSITOL-TETRAKISPHOSPHATE 1-KINASE"/>
    <property type="match status" value="1"/>
</dbReference>
<protein>
    <recommendedName>
        <fullName evidence="1">Inositol-tetrakisphosphate 1-kinase N-terminal domain-containing protein</fullName>
    </recommendedName>
</protein>
<dbReference type="InterPro" id="IPR008656">
    <property type="entry name" value="Inositol_tetrakis-P_1-kinase"/>
</dbReference>
<accession>A0ABQ9EW54</accession>
<dbReference type="Gene3D" id="3.40.50.11370">
    <property type="match status" value="1"/>
</dbReference>
<sequence>MSCYFDKFTREKTGKFADLQKTSTPGRIDIDKPLDGQGPFDLIVHKFAGVMAAAQDVMKLGSELIKSYIARHPDCIIVDPLESITKIIDRYVQYNLLLQCNDLWQDACLFTPTFVELTSNNIETNSKKLKEASVTFPIDSARHQKKVKICPKPIDSSAPPVLMTLSDKEYSTLLKVRLLQVRTYLKDRNNLLFIQNNCESIDDQTIIRCLIVGQSLASRIQSRSDTLVKKNQAPKLCLDQP</sequence>
<evidence type="ECO:0000313" key="3">
    <source>
        <dbReference type="Proteomes" id="UP001217089"/>
    </source>
</evidence>
<dbReference type="InterPro" id="IPR041429">
    <property type="entry name" value="ITPK1_N"/>
</dbReference>
<feature type="domain" description="Inositol-tetrakisphosphate 1-kinase N-terminal" evidence="1">
    <location>
        <begin position="27"/>
        <end position="84"/>
    </location>
</feature>
<organism evidence="2 3">
    <name type="scientific">Tegillarca granosa</name>
    <name type="common">Malaysian cockle</name>
    <name type="synonym">Anadara granosa</name>
    <dbReference type="NCBI Taxonomy" id="220873"/>
    <lineage>
        <taxon>Eukaryota</taxon>
        <taxon>Metazoa</taxon>
        <taxon>Spiralia</taxon>
        <taxon>Lophotrochozoa</taxon>
        <taxon>Mollusca</taxon>
        <taxon>Bivalvia</taxon>
        <taxon>Autobranchia</taxon>
        <taxon>Pteriomorphia</taxon>
        <taxon>Arcoida</taxon>
        <taxon>Arcoidea</taxon>
        <taxon>Arcidae</taxon>
        <taxon>Tegillarca</taxon>
    </lineage>
</organism>
<name>A0ABQ9EW54_TEGGR</name>
<dbReference type="Pfam" id="PF17927">
    <property type="entry name" value="Ins134_P3_kin_N"/>
    <property type="match status" value="1"/>
</dbReference>
<dbReference type="PANTHER" id="PTHR14217:SF1">
    <property type="entry name" value="INOSITOL-TETRAKISPHOSPHATE 1-KINASE"/>
    <property type="match status" value="1"/>
</dbReference>
<proteinExistence type="predicted"/>
<keyword evidence="3" id="KW-1185">Reference proteome</keyword>